<comment type="caution">
    <text evidence="1">The sequence shown here is derived from an EMBL/GenBank/DDBJ whole genome shotgun (WGS) entry which is preliminary data.</text>
</comment>
<dbReference type="RefSeq" id="WP_135199778.1">
    <property type="nucleotide sequence ID" value="NZ_SPVG01000014.1"/>
</dbReference>
<dbReference type="EMBL" id="SPVG01000014">
    <property type="protein sequence ID" value="TFW30950.1"/>
    <property type="molecule type" value="Genomic_DNA"/>
</dbReference>
<name>A0A4Y9T1S0_9BURK</name>
<dbReference type="AlphaFoldDB" id="A0A4Y9T1S0"/>
<accession>A0A4Y9T1S0</accession>
<evidence type="ECO:0000313" key="1">
    <source>
        <dbReference type="EMBL" id="TFW30950.1"/>
    </source>
</evidence>
<dbReference type="OrthoDB" id="8704182at2"/>
<keyword evidence="2" id="KW-1185">Reference proteome</keyword>
<sequence length="74" mass="8722">MTTVHSSFSSRFGLEYMPTSMLVRMGRREMMVTRDFRKRFYAVNPIIECDTGVQAGHLEVLLFRRWLLILSKAH</sequence>
<evidence type="ECO:0000313" key="2">
    <source>
        <dbReference type="Proteomes" id="UP000297729"/>
    </source>
</evidence>
<gene>
    <name evidence="1" type="ORF">E4L98_01395</name>
</gene>
<proteinExistence type="predicted"/>
<reference evidence="1 2" key="1">
    <citation type="submission" date="2019-03" db="EMBL/GenBank/DDBJ databases">
        <title>Draft Genome Sequence of Duganella callidus sp. nov., a Novel Duganella Species Isolated from Cultivated Soil.</title>
        <authorList>
            <person name="Raths R."/>
            <person name="Peta V."/>
            <person name="Bucking H."/>
        </authorList>
    </citation>
    <scope>NUCLEOTIDE SEQUENCE [LARGE SCALE GENOMIC DNA]</scope>
    <source>
        <strain evidence="1 2">DN04</strain>
    </source>
</reference>
<protein>
    <submittedName>
        <fullName evidence="1">Uncharacterized protein</fullName>
    </submittedName>
</protein>
<dbReference type="Proteomes" id="UP000297729">
    <property type="component" value="Unassembled WGS sequence"/>
</dbReference>
<organism evidence="1 2">
    <name type="scientific">Duganella callida</name>
    <dbReference type="NCBI Taxonomy" id="2561932"/>
    <lineage>
        <taxon>Bacteria</taxon>
        <taxon>Pseudomonadati</taxon>
        <taxon>Pseudomonadota</taxon>
        <taxon>Betaproteobacteria</taxon>
        <taxon>Burkholderiales</taxon>
        <taxon>Oxalobacteraceae</taxon>
        <taxon>Telluria group</taxon>
        <taxon>Duganella</taxon>
    </lineage>
</organism>